<evidence type="ECO:0008006" key="5">
    <source>
        <dbReference type="Google" id="ProtNLM"/>
    </source>
</evidence>
<gene>
    <name evidence="3" type="ORF">LMG31841_04924</name>
</gene>
<protein>
    <recommendedName>
        <fullName evidence="5">Fimbrial assembly protein</fullName>
    </recommendedName>
</protein>
<evidence type="ECO:0000256" key="2">
    <source>
        <dbReference type="SAM" id="Phobius"/>
    </source>
</evidence>
<evidence type="ECO:0000313" key="3">
    <source>
        <dbReference type="EMBL" id="CAG4919878.1"/>
    </source>
</evidence>
<keyword evidence="2" id="KW-0812">Transmembrane</keyword>
<evidence type="ECO:0000256" key="1">
    <source>
        <dbReference type="SAM" id="MobiDB-lite"/>
    </source>
</evidence>
<keyword evidence="2" id="KW-1133">Transmembrane helix</keyword>
<name>A0A9N8S193_9BURK</name>
<feature type="transmembrane region" description="Helical" evidence="2">
    <location>
        <begin position="40"/>
        <end position="63"/>
    </location>
</feature>
<sequence>MRLLQIFSPRKAAARRVKPGGFNLLPYRERDRRLARRRCALEWSGAAVAGAVVALMLAGWYAYEGMRFDAQRASVERSLAQLAAPLAEHAALLHDAREREARDAQAVISSASLTHLLDLMAVLGEDDTPDSDGVVMQEIRHRPHETEFRAMAVNHVAPAAWLKRLTTVPGAEDVEMKELHRTLPGNGQITSQATRDAVEFGAHVRWAGGLRDTKSGTSSANVQTNKTGGER</sequence>
<organism evidence="3 4">
    <name type="scientific">Paraburkholderia saeva</name>
    <dbReference type="NCBI Taxonomy" id="2777537"/>
    <lineage>
        <taxon>Bacteria</taxon>
        <taxon>Pseudomonadati</taxon>
        <taxon>Pseudomonadota</taxon>
        <taxon>Betaproteobacteria</taxon>
        <taxon>Burkholderiales</taxon>
        <taxon>Burkholderiaceae</taxon>
        <taxon>Paraburkholderia</taxon>
    </lineage>
</organism>
<keyword evidence="4" id="KW-1185">Reference proteome</keyword>
<comment type="caution">
    <text evidence="3">The sequence shown here is derived from an EMBL/GenBank/DDBJ whole genome shotgun (WGS) entry which is preliminary data.</text>
</comment>
<evidence type="ECO:0000313" key="4">
    <source>
        <dbReference type="Proteomes" id="UP000789704"/>
    </source>
</evidence>
<dbReference type="Proteomes" id="UP000789704">
    <property type="component" value="Unassembled WGS sequence"/>
</dbReference>
<proteinExistence type="predicted"/>
<keyword evidence="2" id="KW-0472">Membrane</keyword>
<accession>A0A9N8S193</accession>
<feature type="compositionally biased region" description="Polar residues" evidence="1">
    <location>
        <begin position="215"/>
        <end position="231"/>
    </location>
</feature>
<feature type="region of interest" description="Disordered" evidence="1">
    <location>
        <begin position="209"/>
        <end position="231"/>
    </location>
</feature>
<dbReference type="EMBL" id="CAJQZC010000011">
    <property type="protein sequence ID" value="CAG4919878.1"/>
    <property type="molecule type" value="Genomic_DNA"/>
</dbReference>
<dbReference type="RefSeq" id="WP_228882616.1">
    <property type="nucleotide sequence ID" value="NZ_CAJQYX010000018.1"/>
</dbReference>
<dbReference type="AlphaFoldDB" id="A0A9N8S193"/>
<reference evidence="3" key="1">
    <citation type="submission" date="2021-04" db="EMBL/GenBank/DDBJ databases">
        <authorList>
            <person name="Vanwijnsberghe S."/>
        </authorList>
    </citation>
    <scope>NUCLEOTIDE SEQUENCE</scope>
    <source>
        <strain evidence="3">LMG 31841</strain>
    </source>
</reference>